<feature type="domain" description="FYVE-type" evidence="6">
    <location>
        <begin position="335"/>
        <end position="394"/>
    </location>
</feature>
<evidence type="ECO:0000256" key="1">
    <source>
        <dbReference type="ARBA" id="ARBA00022723"/>
    </source>
</evidence>
<dbReference type="EMBL" id="JAGDFM010000159">
    <property type="protein sequence ID" value="KAG7384017.1"/>
    <property type="molecule type" value="Genomic_DNA"/>
</dbReference>
<reference evidence="7" key="1">
    <citation type="submission" date="2021-02" db="EMBL/GenBank/DDBJ databases">
        <authorList>
            <person name="Palmer J.M."/>
        </authorList>
    </citation>
    <scope>NUCLEOTIDE SEQUENCE</scope>
    <source>
        <strain evidence="7">SCRP734</strain>
    </source>
</reference>
<dbReference type="InterPro" id="IPR052727">
    <property type="entry name" value="Rab4/Rab5_effector"/>
</dbReference>
<name>A0A8T1VS07_9STRA</name>
<keyword evidence="1" id="KW-0479">Metal-binding</keyword>
<dbReference type="PANTHER" id="PTHR13510:SF44">
    <property type="entry name" value="RABENOSYN-5"/>
    <property type="match status" value="1"/>
</dbReference>
<protein>
    <recommendedName>
        <fullName evidence="6">FYVE-type domain-containing protein</fullName>
    </recommendedName>
</protein>
<dbReference type="GO" id="GO:0008270">
    <property type="term" value="F:zinc ion binding"/>
    <property type="evidence" value="ECO:0007669"/>
    <property type="project" value="UniProtKB-KW"/>
</dbReference>
<evidence type="ECO:0000256" key="3">
    <source>
        <dbReference type="ARBA" id="ARBA00022833"/>
    </source>
</evidence>
<evidence type="ECO:0000313" key="8">
    <source>
        <dbReference type="Proteomes" id="UP000694044"/>
    </source>
</evidence>
<feature type="region of interest" description="Disordered" evidence="5">
    <location>
        <begin position="105"/>
        <end position="138"/>
    </location>
</feature>
<evidence type="ECO:0000259" key="6">
    <source>
        <dbReference type="PROSITE" id="PS50178"/>
    </source>
</evidence>
<dbReference type="Proteomes" id="UP000694044">
    <property type="component" value="Unassembled WGS sequence"/>
</dbReference>
<dbReference type="InterPro" id="IPR017455">
    <property type="entry name" value="Znf_FYVE-rel"/>
</dbReference>
<accession>A0A8T1VS07</accession>
<dbReference type="AlphaFoldDB" id="A0A8T1VS07"/>
<sequence length="578" mass="64345">MQLRFPLPAGYFGTFDLLPNEVQSYRSLASDIVRETKRDLDHYVKDGRNLIDGHTWKLTKSKERLHCYRKRSTQGSTHQLGLYGNAGTDAGSSISSGNDSIGFSARTRPSMSVTSSHSGSGNLSVSTRSSDDGEPSRKGIQPAVIGYGIVDGSVDDLVYGLYQSSTDEMKTLSTFLGEDSLIDCAALKTIRQTRSSYLGLKWKLSRTVGGNRDCCYMEYVGVSEDANGQRFGYHVLESVAVRNCPQFDDNSIVRTNMSFCFIFRPGKLADQVEVFMEGAYDSSADVLTAGGVGDYRSSMDMLFNLPTAMVGAEAKKISAMVTKQPGALRGASSKNQSGNHCSICRAKSGLLSSHTNCQTCGAVICSKCRIRKVVFSRRGKIKVSCCKMCMVMVRDQSPFAGEQLEQQPAKPKKKMTREDSRRRKDSRSSNNVRLDQINTSVSTLSLTDSEFSSSYQSWQSSSMSSLQSDHDDYSSNVPSSAMVPLERKMPALMEGELPSMTYQSEQQRQYEQQQFQQEQFLMRQRLKQSADPSIPPMRSQRQPPTREGLYNQMLELQMQAEQTYNLANQNANMMNPRR</sequence>
<evidence type="ECO:0000313" key="7">
    <source>
        <dbReference type="EMBL" id="KAG7384017.1"/>
    </source>
</evidence>
<evidence type="ECO:0000256" key="5">
    <source>
        <dbReference type="SAM" id="MobiDB-lite"/>
    </source>
</evidence>
<evidence type="ECO:0000256" key="2">
    <source>
        <dbReference type="ARBA" id="ARBA00022771"/>
    </source>
</evidence>
<dbReference type="PROSITE" id="PS50178">
    <property type="entry name" value="ZF_FYVE"/>
    <property type="match status" value="1"/>
</dbReference>
<gene>
    <name evidence="7" type="ORF">PHYPSEUDO_003042</name>
</gene>
<organism evidence="7 8">
    <name type="scientific">Phytophthora pseudosyringae</name>
    <dbReference type="NCBI Taxonomy" id="221518"/>
    <lineage>
        <taxon>Eukaryota</taxon>
        <taxon>Sar</taxon>
        <taxon>Stramenopiles</taxon>
        <taxon>Oomycota</taxon>
        <taxon>Peronosporomycetes</taxon>
        <taxon>Peronosporales</taxon>
        <taxon>Peronosporaceae</taxon>
        <taxon>Phytophthora</taxon>
    </lineage>
</organism>
<feature type="region of interest" description="Disordered" evidence="5">
    <location>
        <begin position="401"/>
        <end position="436"/>
    </location>
</feature>
<keyword evidence="8" id="KW-1185">Reference proteome</keyword>
<keyword evidence="2 4" id="KW-0863">Zinc-finger</keyword>
<dbReference type="PANTHER" id="PTHR13510">
    <property type="entry name" value="FYVE-FINGER-CONTAINING RAB5 EFFECTOR PROTEIN RABENOSYN-5-RELATED"/>
    <property type="match status" value="1"/>
</dbReference>
<comment type="caution">
    <text evidence="7">The sequence shown here is derived from an EMBL/GenBank/DDBJ whole genome shotgun (WGS) entry which is preliminary data.</text>
</comment>
<keyword evidence="3" id="KW-0862">Zinc</keyword>
<feature type="compositionally biased region" description="Low complexity" evidence="5">
    <location>
        <begin position="105"/>
        <end position="127"/>
    </location>
</feature>
<evidence type="ECO:0000256" key="4">
    <source>
        <dbReference type="PROSITE-ProRule" id="PRU00091"/>
    </source>
</evidence>
<dbReference type="OrthoDB" id="116162at2759"/>
<proteinExistence type="predicted"/>